<dbReference type="RefSeq" id="XP_001743695.1">
    <property type="nucleotide sequence ID" value="XM_001743643.1"/>
</dbReference>
<name>A9UTM7_MONBE</name>
<dbReference type="InterPro" id="IPR048593">
    <property type="entry name" value="AOAH_Saposin_N"/>
</dbReference>
<dbReference type="SUPFAM" id="SSF47862">
    <property type="entry name" value="Saposin"/>
    <property type="match status" value="1"/>
</dbReference>
<dbReference type="KEGG" id="mbr:MONBRDRAFT_34989"/>
<dbReference type="FunCoup" id="A9UTM7">
    <property type="interactions" value="11"/>
</dbReference>
<dbReference type="GO" id="GO:0050728">
    <property type="term" value="P:negative regulation of inflammatory response"/>
    <property type="evidence" value="ECO:0000318"/>
    <property type="project" value="GO_Central"/>
</dbReference>
<evidence type="ECO:0000256" key="2">
    <source>
        <dbReference type="SAM" id="SignalP"/>
    </source>
</evidence>
<dbReference type="InterPro" id="IPR039676">
    <property type="entry name" value="AOAH"/>
</dbReference>
<dbReference type="Proteomes" id="UP000001357">
    <property type="component" value="Unassembled WGS sequence"/>
</dbReference>
<evidence type="ECO:0000259" key="3">
    <source>
        <dbReference type="PROSITE" id="PS50015"/>
    </source>
</evidence>
<protein>
    <recommendedName>
        <fullName evidence="3">Saposin B-type domain-containing protein</fullName>
    </recommendedName>
</protein>
<accession>A9UTM7</accession>
<dbReference type="eggNOG" id="ENOG502QVQW">
    <property type="taxonomic scope" value="Eukaryota"/>
</dbReference>
<dbReference type="OMA" id="PFCHLYP"/>
<dbReference type="AlphaFoldDB" id="A9UTM7"/>
<feature type="chain" id="PRO_5002744900" description="Saposin B-type domain-containing protein" evidence="2">
    <location>
        <begin position="23"/>
        <end position="578"/>
    </location>
</feature>
<dbReference type="Gene3D" id="1.10.225.10">
    <property type="entry name" value="Saposin-like"/>
    <property type="match status" value="1"/>
</dbReference>
<dbReference type="GO" id="GO:0005509">
    <property type="term" value="F:calcium ion binding"/>
    <property type="evidence" value="ECO:0000318"/>
    <property type="project" value="GO_Central"/>
</dbReference>
<dbReference type="SMART" id="SM00741">
    <property type="entry name" value="SapB"/>
    <property type="match status" value="1"/>
</dbReference>
<gene>
    <name evidence="4" type="ORF">MONBRDRAFT_34989</name>
</gene>
<evidence type="ECO:0000313" key="4">
    <source>
        <dbReference type="EMBL" id="EDQ91273.1"/>
    </source>
</evidence>
<proteinExistence type="predicted"/>
<keyword evidence="2" id="KW-0732">Signal</keyword>
<dbReference type="PROSITE" id="PS50015">
    <property type="entry name" value="SAP_B"/>
    <property type="match status" value="1"/>
</dbReference>
<dbReference type="Pfam" id="PF20825">
    <property type="entry name" value="Saposin"/>
    <property type="match status" value="1"/>
</dbReference>
<dbReference type="Pfam" id="PF00657">
    <property type="entry name" value="Lipase_GDSL"/>
    <property type="match status" value="1"/>
</dbReference>
<feature type="domain" description="Saposin B-type" evidence="3">
    <location>
        <begin position="42"/>
        <end position="121"/>
    </location>
</feature>
<keyword evidence="1" id="KW-1015">Disulfide bond</keyword>
<evidence type="ECO:0000256" key="1">
    <source>
        <dbReference type="ARBA" id="ARBA00023157"/>
    </source>
</evidence>
<organism evidence="4 5">
    <name type="scientific">Monosiga brevicollis</name>
    <name type="common">Choanoflagellate</name>
    <dbReference type="NCBI Taxonomy" id="81824"/>
    <lineage>
        <taxon>Eukaryota</taxon>
        <taxon>Choanoflagellata</taxon>
        <taxon>Craspedida</taxon>
        <taxon>Salpingoecidae</taxon>
        <taxon>Monosiga</taxon>
    </lineage>
</organism>
<evidence type="ECO:0000313" key="5">
    <source>
        <dbReference type="Proteomes" id="UP000001357"/>
    </source>
</evidence>
<reference evidence="4 5" key="1">
    <citation type="journal article" date="2008" name="Nature">
        <title>The genome of the choanoflagellate Monosiga brevicollis and the origin of metazoans.</title>
        <authorList>
            <consortium name="JGI Sequencing"/>
            <person name="King N."/>
            <person name="Westbrook M.J."/>
            <person name="Young S.L."/>
            <person name="Kuo A."/>
            <person name="Abedin M."/>
            <person name="Chapman J."/>
            <person name="Fairclough S."/>
            <person name="Hellsten U."/>
            <person name="Isogai Y."/>
            <person name="Letunic I."/>
            <person name="Marr M."/>
            <person name="Pincus D."/>
            <person name="Putnam N."/>
            <person name="Rokas A."/>
            <person name="Wright K.J."/>
            <person name="Zuzow R."/>
            <person name="Dirks W."/>
            <person name="Good M."/>
            <person name="Goodstein D."/>
            <person name="Lemons D."/>
            <person name="Li W."/>
            <person name="Lyons J.B."/>
            <person name="Morris A."/>
            <person name="Nichols S."/>
            <person name="Richter D.J."/>
            <person name="Salamov A."/>
            <person name="Bork P."/>
            <person name="Lim W.A."/>
            <person name="Manning G."/>
            <person name="Miller W.T."/>
            <person name="McGinnis W."/>
            <person name="Shapiro H."/>
            <person name="Tjian R."/>
            <person name="Grigoriev I.V."/>
            <person name="Rokhsar D."/>
        </authorList>
    </citation>
    <scope>NUCLEOTIDE SEQUENCE [LARGE SCALE GENOMIC DNA]</scope>
    <source>
        <strain evidence="5">MX1 / ATCC 50154</strain>
    </source>
</reference>
<feature type="signal peptide" evidence="2">
    <location>
        <begin position="1"/>
        <end position="22"/>
    </location>
</feature>
<dbReference type="InParanoid" id="A9UTM7"/>
<dbReference type="PANTHER" id="PTHR15010">
    <property type="entry name" value="ACYLOXYACYL HYDROLASE"/>
    <property type="match status" value="1"/>
</dbReference>
<dbReference type="SUPFAM" id="SSF52266">
    <property type="entry name" value="SGNH hydrolase"/>
    <property type="match status" value="1"/>
</dbReference>
<dbReference type="InterPro" id="IPR011001">
    <property type="entry name" value="Saposin-like"/>
</dbReference>
<dbReference type="InterPro" id="IPR008139">
    <property type="entry name" value="SaposinB_dom"/>
</dbReference>
<dbReference type="EMBL" id="CH991545">
    <property type="protein sequence ID" value="EDQ91273.1"/>
    <property type="molecule type" value="Genomic_DNA"/>
</dbReference>
<sequence>MAPRLLLTGVALLALCASGTQAFFWSFDGTSTKTNLQGGVNGGTGCAVCTLGVGIVEQLTEIHNESAIEAVERLCQMLPSNETAKCQELVKVLGPTVIDLIEQKYTADVVCKAIGVCTGDCRLFPAPAEGMAQSVARARASLPFGRLAAVQDLPAICDLPLLKDVCDIIYNWANNHEPLDDLDQDGFSPLHTLRGADWRGKDCDDTNKDVRPGRRPIDSDANLDSNCNGIFGIDPTTNKAYEDLFCADTPHYGIAVLGDSASAHFHLQPQYLNTTAYSNTTFDRLLFSIENEFDWPMMSASTAFAGPNDFAPDISGPDNSTYMVARNRNRCIHRDFQNIAVNGARAGSMNSTIVKTLARNQQEDYPLFVVYALIGNDVCNGHEDTLSHMTTPADMYAQAMGALEQLEHTLPNGSHVFFMGLADGSILYDTMANRTHPIGALHNDVKTKDVYAFLNCLQISPCRGWMNSNETLRALTTDHANLLSSVLENITKTQTFSNFDLHYFPNPLTEAIKEFVAAGGQAWQLIEPVDGFHPSQLAQPLITDQLWKFLSANFSDIMQPINPHNADIDKVFGDQGGH</sequence>
<dbReference type="InterPro" id="IPR001087">
    <property type="entry name" value="GDSL"/>
</dbReference>
<keyword evidence="5" id="KW-1185">Reference proteome</keyword>
<dbReference type="PANTHER" id="PTHR15010:SF0">
    <property type="entry name" value="ACYLOXYACYL HYDROLASE"/>
    <property type="match status" value="1"/>
</dbReference>
<dbReference type="GO" id="GO:0009104">
    <property type="term" value="P:lipopolysaccharide catabolic process"/>
    <property type="evidence" value="ECO:0000318"/>
    <property type="project" value="GO_Central"/>
</dbReference>
<dbReference type="GeneID" id="5888929"/>
<dbReference type="GO" id="GO:0050528">
    <property type="term" value="F:acyloxyacyl hydrolase activity"/>
    <property type="evidence" value="ECO:0000318"/>
    <property type="project" value="GO_Central"/>
</dbReference>